<dbReference type="PROSITE" id="PS50231">
    <property type="entry name" value="RICIN_B_LECTIN"/>
    <property type="match status" value="1"/>
</dbReference>
<dbReference type="EMBL" id="LMWJ01000015">
    <property type="protein sequence ID" value="KUM73408.1"/>
    <property type="molecule type" value="Genomic_DNA"/>
</dbReference>
<keyword evidence="3" id="KW-1185">Reference proteome</keyword>
<evidence type="ECO:0000313" key="2">
    <source>
        <dbReference type="EMBL" id="KUM73408.1"/>
    </source>
</evidence>
<dbReference type="AlphaFoldDB" id="A0A117P5I5"/>
<dbReference type="RefSeq" id="WP_062152649.1">
    <property type="nucleotide sequence ID" value="NZ_KQ947989.1"/>
</dbReference>
<evidence type="ECO:0000313" key="3">
    <source>
        <dbReference type="Proteomes" id="UP000054024"/>
    </source>
</evidence>
<dbReference type="Proteomes" id="UP000054024">
    <property type="component" value="Unassembled WGS sequence"/>
</dbReference>
<dbReference type="InterPro" id="IPR035992">
    <property type="entry name" value="Ricin_B-like_lectins"/>
</dbReference>
<dbReference type="STRING" id="146536.AQI70_21815"/>
<sequence length="171" mass="18685">MTYQKPIRTRAAVVAVGAAALVATMATPAQAAIPPAGTTFQISTVVDGRTVCVSSVKSGTNYAVYPLTDCNTFDATQQWRRTDNGRNIKNVGTGLCISTSDLGARGCERARPSELIWKQDGQGRVWKPYGNSISRTYWANLDHVDGLRLYFPHRTNNTIPEDAAVYVFNEI</sequence>
<comment type="caution">
    <text evidence="2">The sequence shown here is derived from an EMBL/GenBank/DDBJ whole genome shotgun (WGS) entry which is preliminary data.</text>
</comment>
<name>A0A117P5I5_9ACTN</name>
<dbReference type="SUPFAM" id="SSF50370">
    <property type="entry name" value="Ricin B-like lectins"/>
    <property type="match status" value="1"/>
</dbReference>
<gene>
    <name evidence="2" type="ORF">AQI70_21815</name>
</gene>
<feature type="signal peptide" evidence="1">
    <location>
        <begin position="1"/>
        <end position="31"/>
    </location>
</feature>
<keyword evidence="1" id="KW-0732">Signal</keyword>
<organism evidence="2 3">
    <name type="scientific">Streptomyces curacoi</name>
    <dbReference type="NCBI Taxonomy" id="146536"/>
    <lineage>
        <taxon>Bacteria</taxon>
        <taxon>Bacillati</taxon>
        <taxon>Actinomycetota</taxon>
        <taxon>Actinomycetes</taxon>
        <taxon>Kitasatosporales</taxon>
        <taxon>Streptomycetaceae</taxon>
        <taxon>Streptomyces</taxon>
    </lineage>
</organism>
<feature type="chain" id="PRO_5007152744" evidence="1">
    <location>
        <begin position="32"/>
        <end position="171"/>
    </location>
</feature>
<accession>A0A117P5I5</accession>
<proteinExistence type="predicted"/>
<dbReference type="Gene3D" id="2.80.10.50">
    <property type="match status" value="1"/>
</dbReference>
<reference evidence="2 3" key="1">
    <citation type="submission" date="2015-10" db="EMBL/GenBank/DDBJ databases">
        <title>Draft genome sequence of Streptomyces curacoi DSM 40107, type strain for the species Streptomyces curacoi.</title>
        <authorList>
            <person name="Ruckert C."/>
            <person name="Winkler A."/>
            <person name="Kalinowski J."/>
            <person name="Kampfer P."/>
            <person name="Glaeser S."/>
        </authorList>
    </citation>
    <scope>NUCLEOTIDE SEQUENCE [LARGE SCALE GENOMIC DNA]</scope>
    <source>
        <strain evidence="2 3">DSM 40107</strain>
    </source>
</reference>
<evidence type="ECO:0000256" key="1">
    <source>
        <dbReference type="SAM" id="SignalP"/>
    </source>
</evidence>
<protein>
    <submittedName>
        <fullName evidence="2">Uncharacterized protein</fullName>
    </submittedName>
</protein>